<proteinExistence type="predicted"/>
<dbReference type="GO" id="GO:0016020">
    <property type="term" value="C:membrane"/>
    <property type="evidence" value="ECO:0007669"/>
    <property type="project" value="UniProtKB-SubCell"/>
</dbReference>
<dbReference type="OrthoDB" id="194358at2759"/>
<evidence type="ECO:0000256" key="1">
    <source>
        <dbReference type="ARBA" id="ARBA00004141"/>
    </source>
</evidence>
<accession>A0A6G1J166</accession>
<dbReference type="SUPFAM" id="SSF144083">
    <property type="entry name" value="Magnesium transport protein CorA, transmembrane region"/>
    <property type="match status" value="1"/>
</dbReference>
<keyword evidence="3 6" id="KW-1133">Transmembrane helix</keyword>
<keyword evidence="8" id="KW-1185">Reference proteome</keyword>
<evidence type="ECO:0000256" key="2">
    <source>
        <dbReference type="ARBA" id="ARBA00022692"/>
    </source>
</evidence>
<gene>
    <name evidence="7" type="ORF">K458DRAFT_389463</name>
</gene>
<organism evidence="7 8">
    <name type="scientific">Lentithecium fluviatile CBS 122367</name>
    <dbReference type="NCBI Taxonomy" id="1168545"/>
    <lineage>
        <taxon>Eukaryota</taxon>
        <taxon>Fungi</taxon>
        <taxon>Dikarya</taxon>
        <taxon>Ascomycota</taxon>
        <taxon>Pezizomycotina</taxon>
        <taxon>Dothideomycetes</taxon>
        <taxon>Pleosporomycetidae</taxon>
        <taxon>Pleosporales</taxon>
        <taxon>Massarineae</taxon>
        <taxon>Lentitheciaceae</taxon>
        <taxon>Lentithecium</taxon>
    </lineage>
</organism>
<dbReference type="InterPro" id="IPR002523">
    <property type="entry name" value="MgTranspt_CorA/ZnTranspt_ZntB"/>
</dbReference>
<name>A0A6G1J166_9PLEO</name>
<reference evidence="7" key="1">
    <citation type="journal article" date="2020" name="Stud. Mycol.">
        <title>101 Dothideomycetes genomes: a test case for predicting lifestyles and emergence of pathogens.</title>
        <authorList>
            <person name="Haridas S."/>
            <person name="Albert R."/>
            <person name="Binder M."/>
            <person name="Bloem J."/>
            <person name="Labutti K."/>
            <person name="Salamov A."/>
            <person name="Andreopoulos B."/>
            <person name="Baker S."/>
            <person name="Barry K."/>
            <person name="Bills G."/>
            <person name="Bluhm B."/>
            <person name="Cannon C."/>
            <person name="Castanera R."/>
            <person name="Culley D."/>
            <person name="Daum C."/>
            <person name="Ezra D."/>
            <person name="Gonzalez J."/>
            <person name="Henrissat B."/>
            <person name="Kuo A."/>
            <person name="Liang C."/>
            <person name="Lipzen A."/>
            <person name="Lutzoni F."/>
            <person name="Magnuson J."/>
            <person name="Mondo S."/>
            <person name="Nolan M."/>
            <person name="Ohm R."/>
            <person name="Pangilinan J."/>
            <person name="Park H.-J."/>
            <person name="Ramirez L."/>
            <person name="Alfaro M."/>
            <person name="Sun H."/>
            <person name="Tritt A."/>
            <person name="Yoshinaga Y."/>
            <person name="Zwiers L.-H."/>
            <person name="Turgeon B."/>
            <person name="Goodwin S."/>
            <person name="Spatafora J."/>
            <person name="Crous P."/>
            <person name="Grigoriev I."/>
        </authorList>
    </citation>
    <scope>NUCLEOTIDE SEQUENCE</scope>
    <source>
        <strain evidence="7">CBS 122367</strain>
    </source>
</reference>
<sequence length="469" mass="53995">METLYMCKTRGGRRDFYWSSTFGRWVKYARPQRRGGRLALDGKILSTQRDPWRKISRSGFGLDCLKQQRHTPSVDHASELSKLMKPNDFNSQGDAWVRHDVLVSRLGVYLQARDDLFDTRVVPGDMNSSPPGRQGGPLPAMRQHLGQEDYASNLSMLDNGEYSASVPGDDTRAAELWANASLWLKVDKLAHIHVEIIRTLKKDLERMSEGRLQQNWFDPAMNKFERLANLVLEDLIRPTSALNDMMYRSVAYRDSRISLKLNASLWRLSWITFVFLSLAFLVGFFGMNVDAFKDDPSTKHYFISGVCLMLIVFVLWYCVKYSLSRQYQTRQRQGVYAQLYREFADEHLRDLVDTTSQGCGHASGPSWLDAGLPNCRRMMAIWKFGITWGTRLSYFRWMKAGQARALSTEQIDKLGVNFESRWRHTREIQAEIKSLQPAETDYTFGISNETRSASPAGEDPPHRSRKRDS</sequence>
<evidence type="ECO:0000313" key="8">
    <source>
        <dbReference type="Proteomes" id="UP000799291"/>
    </source>
</evidence>
<comment type="subcellular location">
    <subcellularLocation>
        <location evidence="1">Membrane</location>
        <topology evidence="1">Multi-pass membrane protein</topology>
    </subcellularLocation>
</comment>
<evidence type="ECO:0000256" key="6">
    <source>
        <dbReference type="SAM" id="Phobius"/>
    </source>
</evidence>
<evidence type="ECO:0000313" key="7">
    <source>
        <dbReference type="EMBL" id="KAF2684257.1"/>
    </source>
</evidence>
<dbReference type="GO" id="GO:0046873">
    <property type="term" value="F:metal ion transmembrane transporter activity"/>
    <property type="evidence" value="ECO:0007669"/>
    <property type="project" value="InterPro"/>
</dbReference>
<feature type="transmembrane region" description="Helical" evidence="6">
    <location>
        <begin position="265"/>
        <end position="289"/>
    </location>
</feature>
<protein>
    <submittedName>
        <fullName evidence="7">Uncharacterized protein</fullName>
    </submittedName>
</protein>
<dbReference type="InterPro" id="IPR045863">
    <property type="entry name" value="CorA_TM1_TM2"/>
</dbReference>
<dbReference type="EMBL" id="MU005582">
    <property type="protein sequence ID" value="KAF2684257.1"/>
    <property type="molecule type" value="Genomic_DNA"/>
</dbReference>
<keyword evidence="4 6" id="KW-0472">Membrane</keyword>
<feature type="compositionally biased region" description="Basic and acidic residues" evidence="5">
    <location>
        <begin position="459"/>
        <end position="469"/>
    </location>
</feature>
<dbReference type="AlphaFoldDB" id="A0A6G1J166"/>
<dbReference type="Gene3D" id="1.20.58.340">
    <property type="entry name" value="Magnesium transport protein CorA, transmembrane region"/>
    <property type="match status" value="1"/>
</dbReference>
<feature type="region of interest" description="Disordered" evidence="5">
    <location>
        <begin position="439"/>
        <end position="469"/>
    </location>
</feature>
<feature type="transmembrane region" description="Helical" evidence="6">
    <location>
        <begin position="301"/>
        <end position="323"/>
    </location>
</feature>
<evidence type="ECO:0000256" key="5">
    <source>
        <dbReference type="SAM" id="MobiDB-lite"/>
    </source>
</evidence>
<dbReference type="Pfam" id="PF01544">
    <property type="entry name" value="CorA"/>
    <property type="match status" value="1"/>
</dbReference>
<evidence type="ECO:0000256" key="3">
    <source>
        <dbReference type="ARBA" id="ARBA00022989"/>
    </source>
</evidence>
<dbReference type="Proteomes" id="UP000799291">
    <property type="component" value="Unassembled WGS sequence"/>
</dbReference>
<keyword evidence="2 6" id="KW-0812">Transmembrane</keyword>
<evidence type="ECO:0000256" key="4">
    <source>
        <dbReference type="ARBA" id="ARBA00023136"/>
    </source>
</evidence>